<proteinExistence type="predicted"/>
<comment type="caution">
    <text evidence="2">The sequence shown here is derived from an EMBL/GenBank/DDBJ whole genome shotgun (WGS) entry which is preliminary data.</text>
</comment>
<accession>A0A328UDQ2</accession>
<feature type="domain" description="NTP pyrophosphohydrolase MazG-like" evidence="1">
    <location>
        <begin position="27"/>
        <end position="89"/>
    </location>
</feature>
<reference evidence="2 3" key="1">
    <citation type="submission" date="2018-06" db="EMBL/GenBank/DDBJ databases">
        <title>Noncontiguous genome sequence of Ruminococcaceae bacterium ASD2818.</title>
        <authorList>
            <person name="Chaplin A.V."/>
            <person name="Sokolova S.R."/>
            <person name="Kochetkova T.O."/>
            <person name="Goltsov A.Y."/>
            <person name="Trofimov D.Y."/>
            <person name="Efimov B.A."/>
        </authorList>
    </citation>
    <scope>NUCLEOTIDE SEQUENCE [LARGE SCALE GENOMIC DNA]</scope>
    <source>
        <strain evidence="2 3">ASD2818</strain>
    </source>
</reference>
<evidence type="ECO:0000313" key="2">
    <source>
        <dbReference type="EMBL" id="RAQ29726.1"/>
    </source>
</evidence>
<dbReference type="InterPro" id="IPR004518">
    <property type="entry name" value="MazG-like_dom"/>
</dbReference>
<dbReference type="AlphaFoldDB" id="A0A328UDQ2"/>
<evidence type="ECO:0000313" key="3">
    <source>
        <dbReference type="Proteomes" id="UP000249377"/>
    </source>
</evidence>
<dbReference type="SUPFAM" id="SSF101386">
    <property type="entry name" value="all-alpha NTP pyrophosphatases"/>
    <property type="match status" value="1"/>
</dbReference>
<name>A0A328UDQ2_9FIRM</name>
<dbReference type="Gene3D" id="1.10.287.1080">
    <property type="entry name" value="MazG-like"/>
    <property type="match status" value="1"/>
</dbReference>
<dbReference type="Proteomes" id="UP000249377">
    <property type="component" value="Unassembled WGS sequence"/>
</dbReference>
<dbReference type="PANTHER" id="PTHR42702:SF1">
    <property type="entry name" value="REGULATORY PROTEIN FOR BETA-LACTAMASE"/>
    <property type="match status" value="1"/>
</dbReference>
<gene>
    <name evidence="2" type="ORF">DPQ25_05365</name>
</gene>
<evidence type="ECO:0000259" key="1">
    <source>
        <dbReference type="Pfam" id="PF03819"/>
    </source>
</evidence>
<dbReference type="RefSeq" id="WP_112332156.1">
    <property type="nucleotide sequence ID" value="NZ_JADPHD010000005.1"/>
</dbReference>
<dbReference type="PANTHER" id="PTHR42702">
    <property type="entry name" value="NUCLEOTIDE PYROPHOSPHOHYDROLASE"/>
    <property type="match status" value="1"/>
</dbReference>
<dbReference type="Pfam" id="PF03819">
    <property type="entry name" value="MazG"/>
    <property type="match status" value="1"/>
</dbReference>
<organism evidence="2 3">
    <name type="scientific">Hydrogeniiclostridium mannosilyticum</name>
    <dbReference type="NCBI Taxonomy" id="2764322"/>
    <lineage>
        <taxon>Bacteria</taxon>
        <taxon>Bacillati</taxon>
        <taxon>Bacillota</taxon>
        <taxon>Clostridia</taxon>
        <taxon>Eubacteriales</taxon>
        <taxon>Acutalibacteraceae</taxon>
        <taxon>Hydrogeniiclostridium</taxon>
    </lineage>
</organism>
<dbReference type="EMBL" id="QLYR01000002">
    <property type="protein sequence ID" value="RAQ29726.1"/>
    <property type="molecule type" value="Genomic_DNA"/>
</dbReference>
<sequence length="102" mass="11485">MKEITLKELQTAIAAIDHKNHAADQYFYKLAEEVGELAKAIRKGRRLESCGGIKGTVEEELYDVLYYTVCLANILEIDLTACAALKEKLNAEKYGRKCIFDV</sequence>
<keyword evidence="3" id="KW-1185">Reference proteome</keyword>
<protein>
    <recommendedName>
        <fullName evidence="1">NTP pyrophosphohydrolase MazG-like domain-containing protein</fullName>
    </recommendedName>
</protein>